<evidence type="ECO:0000256" key="3">
    <source>
        <dbReference type="ARBA" id="ARBA00023125"/>
    </source>
</evidence>
<dbReference type="GO" id="GO:0003677">
    <property type="term" value="F:DNA binding"/>
    <property type="evidence" value="ECO:0007669"/>
    <property type="project" value="UniProtKB-KW"/>
</dbReference>
<dbReference type="PANTHER" id="PTHR30346:SF28">
    <property type="entry name" value="HTH-TYPE TRANSCRIPTIONAL REGULATOR CYNR"/>
    <property type="match status" value="1"/>
</dbReference>
<comment type="similarity">
    <text evidence="1">Belongs to the LysR transcriptional regulatory family.</text>
</comment>
<dbReference type="InterPro" id="IPR036390">
    <property type="entry name" value="WH_DNA-bd_sf"/>
</dbReference>
<sequence>MRQLECFVGVVDSGTFTAAAEVLLLTQPALSRSVRELERVVGAPLLERLPRGVELTAVGRAVLPAARSALAEARRVREIGRRAAGLLTGELHVAVVQSLTLGALLPVVRLWREEHPEVELRITEFTHRDHLEQAVRDGFADVAVSPRPREWDGPVRELGTEEFVLVLPTGESVPVRERVPVASLAQRRWVHFDPVNGLAEVVDQTCAAAGFNPIVSVRTAQTSAAPRLAAAGLGVALVPANILVPTDAMTVAFPEPAVRRPVAAFTRRAPDPMTGAFLELLERAAAVVPEFLPAPPDRSVGE</sequence>
<evidence type="ECO:0000313" key="7">
    <source>
        <dbReference type="Proteomes" id="UP000533598"/>
    </source>
</evidence>
<gene>
    <name evidence="6" type="ORF">HNR67_006628</name>
</gene>
<dbReference type="PANTHER" id="PTHR30346">
    <property type="entry name" value="TRANSCRIPTIONAL DUAL REGULATOR HCAR-RELATED"/>
    <property type="match status" value="1"/>
</dbReference>
<evidence type="ECO:0000259" key="5">
    <source>
        <dbReference type="PROSITE" id="PS50931"/>
    </source>
</evidence>
<evidence type="ECO:0000256" key="4">
    <source>
        <dbReference type="ARBA" id="ARBA00023163"/>
    </source>
</evidence>
<dbReference type="Gene3D" id="3.40.190.10">
    <property type="entry name" value="Periplasmic binding protein-like II"/>
    <property type="match status" value="2"/>
</dbReference>
<feature type="domain" description="HTH lysR-type" evidence="5">
    <location>
        <begin position="1"/>
        <end position="56"/>
    </location>
</feature>
<comment type="caution">
    <text evidence="6">The sequence shown here is derived from an EMBL/GenBank/DDBJ whole genome shotgun (WGS) entry which is preliminary data.</text>
</comment>
<dbReference type="FunFam" id="1.10.10.10:FF:000001">
    <property type="entry name" value="LysR family transcriptional regulator"/>
    <property type="match status" value="1"/>
</dbReference>
<dbReference type="GO" id="GO:0032993">
    <property type="term" value="C:protein-DNA complex"/>
    <property type="evidence" value="ECO:0007669"/>
    <property type="project" value="TreeGrafter"/>
</dbReference>
<dbReference type="Proteomes" id="UP000533598">
    <property type="component" value="Unassembled WGS sequence"/>
</dbReference>
<evidence type="ECO:0000256" key="1">
    <source>
        <dbReference type="ARBA" id="ARBA00009437"/>
    </source>
</evidence>
<dbReference type="PRINTS" id="PR00039">
    <property type="entry name" value="HTHLYSR"/>
</dbReference>
<keyword evidence="4" id="KW-0804">Transcription</keyword>
<protein>
    <submittedName>
        <fullName evidence="6">DNA-binding transcriptional LysR family regulator</fullName>
    </submittedName>
</protein>
<dbReference type="CDD" id="cd05466">
    <property type="entry name" value="PBP2_LTTR_substrate"/>
    <property type="match status" value="1"/>
</dbReference>
<dbReference type="EMBL" id="JACHMH010000001">
    <property type="protein sequence ID" value="MBB4680510.1"/>
    <property type="molecule type" value="Genomic_DNA"/>
</dbReference>
<dbReference type="SUPFAM" id="SSF46785">
    <property type="entry name" value="Winged helix' DNA-binding domain"/>
    <property type="match status" value="1"/>
</dbReference>
<dbReference type="InterPro" id="IPR005119">
    <property type="entry name" value="LysR_subst-bd"/>
</dbReference>
<dbReference type="PROSITE" id="PS50931">
    <property type="entry name" value="HTH_LYSR"/>
    <property type="match status" value="1"/>
</dbReference>
<dbReference type="InterPro" id="IPR000847">
    <property type="entry name" value="LysR_HTH_N"/>
</dbReference>
<name>A0A7W7FWX2_9PSEU</name>
<keyword evidence="3 6" id="KW-0238">DNA-binding</keyword>
<dbReference type="Gene3D" id="1.10.10.10">
    <property type="entry name" value="Winged helix-like DNA-binding domain superfamily/Winged helix DNA-binding domain"/>
    <property type="match status" value="1"/>
</dbReference>
<dbReference type="Pfam" id="PF03466">
    <property type="entry name" value="LysR_substrate"/>
    <property type="match status" value="1"/>
</dbReference>
<dbReference type="SUPFAM" id="SSF53850">
    <property type="entry name" value="Periplasmic binding protein-like II"/>
    <property type="match status" value="1"/>
</dbReference>
<organism evidence="6 7">
    <name type="scientific">Crossiella cryophila</name>
    <dbReference type="NCBI Taxonomy" id="43355"/>
    <lineage>
        <taxon>Bacteria</taxon>
        <taxon>Bacillati</taxon>
        <taxon>Actinomycetota</taxon>
        <taxon>Actinomycetes</taxon>
        <taxon>Pseudonocardiales</taxon>
        <taxon>Pseudonocardiaceae</taxon>
        <taxon>Crossiella</taxon>
    </lineage>
</organism>
<keyword evidence="2" id="KW-0805">Transcription regulation</keyword>
<accession>A0A7W7FWX2</accession>
<evidence type="ECO:0000313" key="6">
    <source>
        <dbReference type="EMBL" id="MBB4680510.1"/>
    </source>
</evidence>
<keyword evidence="7" id="KW-1185">Reference proteome</keyword>
<dbReference type="AlphaFoldDB" id="A0A7W7FWX2"/>
<proteinExistence type="inferred from homology"/>
<dbReference type="InterPro" id="IPR036388">
    <property type="entry name" value="WH-like_DNA-bd_sf"/>
</dbReference>
<reference evidence="6 7" key="1">
    <citation type="submission" date="2020-08" db="EMBL/GenBank/DDBJ databases">
        <title>Sequencing the genomes of 1000 actinobacteria strains.</title>
        <authorList>
            <person name="Klenk H.-P."/>
        </authorList>
    </citation>
    <scope>NUCLEOTIDE SEQUENCE [LARGE SCALE GENOMIC DNA]</scope>
    <source>
        <strain evidence="6 7">DSM 44230</strain>
    </source>
</reference>
<dbReference type="Pfam" id="PF00126">
    <property type="entry name" value="HTH_1"/>
    <property type="match status" value="1"/>
</dbReference>
<dbReference type="GO" id="GO:0003700">
    <property type="term" value="F:DNA-binding transcription factor activity"/>
    <property type="evidence" value="ECO:0007669"/>
    <property type="project" value="InterPro"/>
</dbReference>
<evidence type="ECO:0000256" key="2">
    <source>
        <dbReference type="ARBA" id="ARBA00023015"/>
    </source>
</evidence>